<dbReference type="EMBL" id="CP062008">
    <property type="protein sequence ID" value="QPG69073.1"/>
    <property type="molecule type" value="Genomic_DNA"/>
</dbReference>
<reference evidence="3" key="1">
    <citation type="submission" date="2018-01" db="EMBL/GenBank/DDBJ databases">
        <title>Comparative genomics of Mycobacterium mucogenicum and Mycobacterium neoaurum clade members emphasizing tRNA and non-coding RNA.</title>
        <authorList>
            <person name="Behra P.R.K."/>
            <person name="Pettersson B.M.F."/>
            <person name="Das S."/>
            <person name="Dasgupta S."/>
            <person name="Kirsebom L.A."/>
        </authorList>
    </citation>
    <scope>NUCLEOTIDE SEQUENCE</scope>
    <source>
        <strain evidence="3">DSM 44124</strain>
    </source>
</reference>
<evidence type="ECO:0000256" key="1">
    <source>
        <dbReference type="SAM" id="Phobius"/>
    </source>
</evidence>
<evidence type="ECO:0000313" key="4">
    <source>
        <dbReference type="Proteomes" id="UP000309231"/>
    </source>
</evidence>
<reference evidence="2 4" key="2">
    <citation type="journal article" date="2019" name="BMC Evol. Biol.">
        <title>Comparative genomics of Mycobacterium mucogenicum and Mycobacterium neoaurum clade members emphasizing tRNA and non-coding RNA.</title>
        <authorList>
            <person name="Behra P.R.K."/>
            <person name="Pettersson B.M.F."/>
            <person name="Das S."/>
            <person name="Dasgupta S."/>
            <person name="Kirsebom L.A."/>
        </authorList>
    </citation>
    <scope>NUCLEOTIDE SEQUENCE [LARGE SCALE GENOMIC DNA]</scope>
    <source>
        <strain evidence="2 4">DSM 44124</strain>
    </source>
</reference>
<dbReference type="GeneID" id="76728692"/>
<gene>
    <name evidence="2" type="ORF">C1S78_027415</name>
    <name evidence="3" type="ORF">C1S78_27370</name>
</gene>
<proteinExistence type="predicted"/>
<accession>A0A8H2JGE8</accession>
<protein>
    <recommendedName>
        <fullName evidence="5">Holin</fullName>
    </recommendedName>
</protein>
<evidence type="ECO:0000313" key="3">
    <source>
        <dbReference type="EMBL" id="TLH55597.1"/>
    </source>
</evidence>
<organism evidence="3">
    <name type="scientific">Mycolicibacterium mucogenicum DSM 44124</name>
    <dbReference type="NCBI Taxonomy" id="1226753"/>
    <lineage>
        <taxon>Bacteria</taxon>
        <taxon>Bacillati</taxon>
        <taxon>Actinomycetota</taxon>
        <taxon>Actinomycetes</taxon>
        <taxon>Mycobacteriales</taxon>
        <taxon>Mycobacteriaceae</taxon>
        <taxon>Mycolicibacterium</taxon>
    </lineage>
</organism>
<keyword evidence="1" id="KW-0472">Membrane</keyword>
<evidence type="ECO:0008006" key="5">
    <source>
        <dbReference type="Google" id="ProtNLM"/>
    </source>
</evidence>
<reference evidence="2 4" key="3">
    <citation type="journal article" date="2019" name="Sci. Rep.">
        <title>Insight into the biology of Mycobacterium mucogenicum and Mycobacterium neoaurum clade members.</title>
        <authorList>
            <person name="Behra P.R.K."/>
            <person name="Pettersson B.M.F."/>
            <person name="Ramesh M."/>
            <person name="Dasgupta S."/>
            <person name="Kirsebom L.A."/>
        </authorList>
    </citation>
    <scope>NUCLEOTIDE SEQUENCE [LARGE SCALE GENOMIC DNA]</scope>
    <source>
        <strain evidence="2 4">DSM 44124</strain>
    </source>
</reference>
<sequence length="161" mass="16333">MKLASPEKIDTRAAIYAAGQLGIALVALLAVLKFIDPSTANTFINGLQWLGGLAGGGAVATAASVLRSQKRVPGMLEPTPEPLSPAEQIVNGYNALGGAQAQIVADIDKVTQAAKTALGIGTSPTTAQTFNITATATDLDSLAKQVEARAAATTSLAAYLQ</sequence>
<evidence type="ECO:0000313" key="2">
    <source>
        <dbReference type="EMBL" id="QPG69073.1"/>
    </source>
</evidence>
<feature type="transmembrane region" description="Helical" evidence="1">
    <location>
        <begin position="47"/>
        <end position="66"/>
    </location>
</feature>
<dbReference type="Proteomes" id="UP000309231">
    <property type="component" value="Chromosome"/>
</dbReference>
<feature type="transmembrane region" description="Helical" evidence="1">
    <location>
        <begin position="12"/>
        <end position="35"/>
    </location>
</feature>
<dbReference type="EMBL" id="POTL01000001">
    <property type="protein sequence ID" value="TLH55597.1"/>
    <property type="molecule type" value="Genomic_DNA"/>
</dbReference>
<dbReference type="RefSeq" id="WP_053855143.1">
    <property type="nucleotide sequence ID" value="NZ_ANBS01000055.1"/>
</dbReference>
<name>A0A8H2JGE8_MYCMU</name>
<keyword evidence="4" id="KW-1185">Reference proteome</keyword>
<dbReference type="AlphaFoldDB" id="A0A8H2JGE8"/>
<keyword evidence="1" id="KW-0812">Transmembrane</keyword>
<dbReference type="KEGG" id="mmuc:C1S78_027415"/>
<keyword evidence="1" id="KW-1133">Transmembrane helix</keyword>